<dbReference type="InterPro" id="IPR001623">
    <property type="entry name" value="DnaJ_domain"/>
</dbReference>
<protein>
    <recommendedName>
        <fullName evidence="4">Co-chaperone protein HscB homolog</fullName>
    </recommendedName>
</protein>
<dbReference type="Gene3D" id="1.10.287.110">
    <property type="entry name" value="DnaJ domain"/>
    <property type="match status" value="1"/>
</dbReference>
<dbReference type="EMBL" id="CP063982">
    <property type="protein sequence ID" value="UOD49279.1"/>
    <property type="molecule type" value="Genomic_DNA"/>
</dbReference>
<sequence>MSQADHFELFGLARGFEVDPLDLEQRWKERASAVHPDRFANASESEKRVAMQWSAAINEGYRVLRDPLRRAQYLCELAGHPVENQSSGAMDVVFLSQQMQWREMLEDIRASADADALKGLAADIEADRQRREADTAKLIAKQQWGEVVERLREWMFVEKFLEEIVSTQRALKTQNL</sequence>
<dbReference type="InterPro" id="IPR004640">
    <property type="entry name" value="HscB"/>
</dbReference>
<comment type="function">
    <text evidence="3 4">Co-chaperone involved in the maturation of iron-sulfur cluster-containing proteins. Seems to help targeting proteins to be folded toward HscA.</text>
</comment>
<evidence type="ECO:0000256" key="3">
    <source>
        <dbReference type="ARBA" id="ARBA00025596"/>
    </source>
</evidence>
<evidence type="ECO:0000256" key="1">
    <source>
        <dbReference type="ARBA" id="ARBA00010476"/>
    </source>
</evidence>
<dbReference type="SUPFAM" id="SSF46565">
    <property type="entry name" value="Chaperone J-domain"/>
    <property type="match status" value="1"/>
</dbReference>
<reference evidence="6 7" key="1">
    <citation type="submission" date="2020-11" db="EMBL/GenBank/DDBJ databases">
        <title>Algicoccus daihaiensis sp.nov., isolated from Daihai Lake in Inner Mongolia.</title>
        <authorList>
            <person name="Kai J."/>
        </authorList>
    </citation>
    <scope>NUCLEOTIDE SEQUENCE [LARGE SCALE GENOMIC DNA]</scope>
    <source>
        <strain evidence="7">f23</strain>
    </source>
</reference>
<dbReference type="RefSeq" id="WP_243477399.1">
    <property type="nucleotide sequence ID" value="NZ_CP063982.1"/>
</dbReference>
<evidence type="ECO:0000259" key="5">
    <source>
        <dbReference type="PROSITE" id="PS50076"/>
    </source>
</evidence>
<dbReference type="Pfam" id="PF07743">
    <property type="entry name" value="HSCB_C"/>
    <property type="match status" value="1"/>
</dbReference>
<comment type="similarity">
    <text evidence="1 4">Belongs to the HscB family.</text>
</comment>
<dbReference type="Gene3D" id="1.20.1280.20">
    <property type="entry name" value="HscB, C-terminal domain"/>
    <property type="match status" value="1"/>
</dbReference>
<dbReference type="HAMAP" id="MF_00682">
    <property type="entry name" value="HscB"/>
    <property type="match status" value="1"/>
</dbReference>
<dbReference type="NCBIfam" id="TIGR00714">
    <property type="entry name" value="hscB"/>
    <property type="match status" value="1"/>
</dbReference>
<organism evidence="6 7">
    <name type="scientific">Orrella daihaiensis</name>
    <dbReference type="NCBI Taxonomy" id="2782176"/>
    <lineage>
        <taxon>Bacteria</taxon>
        <taxon>Pseudomonadati</taxon>
        <taxon>Pseudomonadota</taxon>
        <taxon>Betaproteobacteria</taxon>
        <taxon>Burkholderiales</taxon>
        <taxon>Alcaligenaceae</taxon>
        <taxon>Orrella</taxon>
    </lineage>
</organism>
<keyword evidence="7" id="KW-1185">Reference proteome</keyword>
<dbReference type="PANTHER" id="PTHR14021">
    <property type="entry name" value="IRON-SULFUR CLUSTER CO-CHAPERONE PROTEIN HSCB"/>
    <property type="match status" value="1"/>
</dbReference>
<evidence type="ECO:0000313" key="7">
    <source>
        <dbReference type="Proteomes" id="UP000831607"/>
    </source>
</evidence>
<dbReference type="InterPro" id="IPR009073">
    <property type="entry name" value="HscB_oligo_C"/>
</dbReference>
<evidence type="ECO:0000256" key="2">
    <source>
        <dbReference type="ARBA" id="ARBA00023186"/>
    </source>
</evidence>
<evidence type="ECO:0000313" key="6">
    <source>
        <dbReference type="EMBL" id="UOD49279.1"/>
    </source>
</evidence>
<gene>
    <name evidence="4 6" type="primary">hscB</name>
    <name evidence="6" type="ORF">DHf2319_07160</name>
</gene>
<name>A0ABY4AMM0_9BURK</name>
<feature type="domain" description="J" evidence="5">
    <location>
        <begin position="5"/>
        <end position="77"/>
    </location>
</feature>
<dbReference type="SMART" id="SM00271">
    <property type="entry name" value="DnaJ"/>
    <property type="match status" value="1"/>
</dbReference>
<dbReference type="InterPro" id="IPR036869">
    <property type="entry name" value="J_dom_sf"/>
</dbReference>
<dbReference type="PANTHER" id="PTHR14021:SF15">
    <property type="entry name" value="IRON-SULFUR CLUSTER CO-CHAPERONE PROTEIN HSCB"/>
    <property type="match status" value="1"/>
</dbReference>
<dbReference type="PROSITE" id="PS50076">
    <property type="entry name" value="DNAJ_2"/>
    <property type="match status" value="1"/>
</dbReference>
<dbReference type="Proteomes" id="UP000831607">
    <property type="component" value="Chromosome"/>
</dbReference>
<accession>A0ABY4AMM0</accession>
<comment type="subunit">
    <text evidence="4">Interacts with HscA and stimulates its ATPase activity.</text>
</comment>
<evidence type="ECO:0000256" key="4">
    <source>
        <dbReference type="HAMAP-Rule" id="MF_00682"/>
    </source>
</evidence>
<keyword evidence="2 4" id="KW-0143">Chaperone</keyword>
<dbReference type="SUPFAM" id="SSF47144">
    <property type="entry name" value="HSC20 (HSCB), C-terminal oligomerisation domain"/>
    <property type="match status" value="1"/>
</dbReference>
<dbReference type="InterPro" id="IPR036386">
    <property type="entry name" value="HscB_C_sf"/>
</dbReference>
<proteinExistence type="inferred from homology"/>